<reference evidence="11 12" key="1">
    <citation type="submission" date="2024-09" db="EMBL/GenBank/DDBJ databases">
        <title>Paenibacillus zeirhizospherea sp. nov., isolated from surface of the maize (Zea mays) roots in a horticulture field, Hungary.</title>
        <authorList>
            <person name="Marton D."/>
            <person name="Farkas M."/>
            <person name="Bedics A."/>
            <person name="Toth E."/>
            <person name="Tancsics A."/>
            <person name="Boka K."/>
            <person name="Marati G."/>
            <person name="Kriszt B."/>
            <person name="Cserhati M."/>
        </authorList>
    </citation>
    <scope>NUCLEOTIDE SEQUENCE [LARGE SCALE GENOMIC DNA]</scope>
    <source>
        <strain evidence="11 12">JCM 18446</strain>
    </source>
</reference>
<keyword evidence="12" id="KW-1185">Reference proteome</keyword>
<feature type="domain" description="N-(5'phosphoribosyl) anthranilate isomerase (PRAI)" evidence="10">
    <location>
        <begin position="15"/>
        <end position="228"/>
    </location>
</feature>
<evidence type="ECO:0000259" key="10">
    <source>
        <dbReference type="Pfam" id="PF00697"/>
    </source>
</evidence>
<proteinExistence type="inferred from homology"/>
<comment type="catalytic activity">
    <reaction evidence="1 9">
        <text>N-(5-phospho-beta-D-ribosyl)anthranilate = 1-(2-carboxyphenylamino)-1-deoxy-D-ribulose 5-phosphate</text>
        <dbReference type="Rhea" id="RHEA:21540"/>
        <dbReference type="ChEBI" id="CHEBI:18277"/>
        <dbReference type="ChEBI" id="CHEBI:58613"/>
        <dbReference type="EC" id="5.3.1.24"/>
    </reaction>
</comment>
<evidence type="ECO:0000256" key="5">
    <source>
        <dbReference type="ARBA" id="ARBA00022605"/>
    </source>
</evidence>
<dbReference type="Gene3D" id="3.20.20.70">
    <property type="entry name" value="Aldolase class I"/>
    <property type="match status" value="1"/>
</dbReference>
<dbReference type="HAMAP" id="MF_00135">
    <property type="entry name" value="PRAI"/>
    <property type="match status" value="1"/>
</dbReference>
<dbReference type="EMBL" id="JBHIRY010000029">
    <property type="protein sequence ID" value="MFB5763131.1"/>
    <property type="molecule type" value="Genomic_DNA"/>
</dbReference>
<dbReference type="RefSeq" id="WP_375522189.1">
    <property type="nucleotide sequence ID" value="NZ_JBHIRY010000029.1"/>
</dbReference>
<comment type="pathway">
    <text evidence="2 9">Amino-acid biosynthesis; L-tryptophan biosynthesis; L-tryptophan from chorismate: step 3/5.</text>
</comment>
<dbReference type="InterPro" id="IPR001240">
    <property type="entry name" value="PRAI_dom"/>
</dbReference>
<keyword evidence="6 9" id="KW-0822">Tryptophan biosynthesis</keyword>
<dbReference type="InterPro" id="IPR044643">
    <property type="entry name" value="TrpF_fam"/>
</dbReference>
<evidence type="ECO:0000256" key="9">
    <source>
        <dbReference type="HAMAP-Rule" id="MF_00135"/>
    </source>
</evidence>
<dbReference type="PANTHER" id="PTHR42894">
    <property type="entry name" value="N-(5'-PHOSPHORIBOSYL)ANTHRANILATE ISOMERASE"/>
    <property type="match status" value="1"/>
</dbReference>
<dbReference type="Proteomes" id="UP001580430">
    <property type="component" value="Unassembled WGS sequence"/>
</dbReference>
<organism evidence="11 12">
    <name type="scientific">Paenibacillus medicaginis</name>
    <dbReference type="NCBI Taxonomy" id="1470560"/>
    <lineage>
        <taxon>Bacteria</taxon>
        <taxon>Bacillati</taxon>
        <taxon>Bacillota</taxon>
        <taxon>Bacilli</taxon>
        <taxon>Bacillales</taxon>
        <taxon>Paenibacillaceae</taxon>
        <taxon>Paenibacillus</taxon>
    </lineage>
</organism>
<keyword evidence="5 9" id="KW-0028">Amino-acid biosynthesis</keyword>
<keyword evidence="7 9" id="KW-0057">Aromatic amino acid biosynthesis</keyword>
<evidence type="ECO:0000313" key="11">
    <source>
        <dbReference type="EMBL" id="MFB5763131.1"/>
    </source>
</evidence>
<evidence type="ECO:0000256" key="2">
    <source>
        <dbReference type="ARBA" id="ARBA00004664"/>
    </source>
</evidence>
<dbReference type="InterPro" id="IPR013785">
    <property type="entry name" value="Aldolase_TIM"/>
</dbReference>
<keyword evidence="8 9" id="KW-0413">Isomerase</keyword>
<dbReference type="CDD" id="cd00405">
    <property type="entry name" value="PRAI"/>
    <property type="match status" value="1"/>
</dbReference>
<accession>A0ABV5C6J1</accession>
<dbReference type="InterPro" id="IPR011060">
    <property type="entry name" value="RibuloseP-bd_barrel"/>
</dbReference>
<dbReference type="PANTHER" id="PTHR42894:SF1">
    <property type="entry name" value="N-(5'-PHOSPHORIBOSYL)ANTHRANILATE ISOMERASE"/>
    <property type="match status" value="1"/>
</dbReference>
<protein>
    <recommendedName>
        <fullName evidence="4 9">N-(5'-phosphoribosyl)anthranilate isomerase</fullName>
        <shortName evidence="9">PRAI</shortName>
        <ecNumber evidence="3 9">5.3.1.24</ecNumber>
    </recommendedName>
</protein>
<comment type="similarity">
    <text evidence="9">Belongs to the TrpF family.</text>
</comment>
<evidence type="ECO:0000256" key="7">
    <source>
        <dbReference type="ARBA" id="ARBA00023141"/>
    </source>
</evidence>
<evidence type="ECO:0000256" key="4">
    <source>
        <dbReference type="ARBA" id="ARBA00022272"/>
    </source>
</evidence>
<dbReference type="Pfam" id="PF00697">
    <property type="entry name" value="PRAI"/>
    <property type="match status" value="1"/>
</dbReference>
<dbReference type="SUPFAM" id="SSF51366">
    <property type="entry name" value="Ribulose-phoshate binding barrel"/>
    <property type="match status" value="1"/>
</dbReference>
<sequence>MKKERRDSSVLETAVKICGLQSVEVLKSMVHLNIDYIGFVFADSKRRIGPEQAAELIKVLGDWKTDRCPRSVGVFVNPDIEQLQEVMDMAQLDVIQLHGKESPAFCASVKERFGTSVIKAFPVQGGADAAAVGAERLDPYVGQVDAFLLDTYDPCYEGGSGRTFVWEAIPSYHERAGMYGIPLFIAGGLTPGNAGELISAYGPEGLDVSSGVETDGVKDIAKITAFVERVKRHGTTA</sequence>
<gene>
    <name evidence="9" type="primary">trpF</name>
    <name evidence="11" type="ORF">ACE5LO_22395</name>
</gene>
<dbReference type="GO" id="GO:0016853">
    <property type="term" value="F:isomerase activity"/>
    <property type="evidence" value="ECO:0007669"/>
    <property type="project" value="UniProtKB-KW"/>
</dbReference>
<evidence type="ECO:0000256" key="6">
    <source>
        <dbReference type="ARBA" id="ARBA00022822"/>
    </source>
</evidence>
<evidence type="ECO:0000313" key="12">
    <source>
        <dbReference type="Proteomes" id="UP001580430"/>
    </source>
</evidence>
<evidence type="ECO:0000256" key="1">
    <source>
        <dbReference type="ARBA" id="ARBA00001164"/>
    </source>
</evidence>
<name>A0ABV5C6J1_9BACL</name>
<evidence type="ECO:0000256" key="8">
    <source>
        <dbReference type="ARBA" id="ARBA00023235"/>
    </source>
</evidence>
<evidence type="ECO:0000256" key="3">
    <source>
        <dbReference type="ARBA" id="ARBA00012572"/>
    </source>
</evidence>
<comment type="caution">
    <text evidence="11">The sequence shown here is derived from an EMBL/GenBank/DDBJ whole genome shotgun (WGS) entry which is preliminary data.</text>
</comment>
<dbReference type="EC" id="5.3.1.24" evidence="3 9"/>